<evidence type="ECO:0000256" key="1">
    <source>
        <dbReference type="SAM" id="MobiDB-lite"/>
    </source>
</evidence>
<dbReference type="InterPro" id="IPR038559">
    <property type="entry name" value="XkdN-like_sf"/>
</dbReference>
<feature type="compositionally biased region" description="Basic and acidic residues" evidence="1">
    <location>
        <begin position="144"/>
        <end position="153"/>
    </location>
</feature>
<dbReference type="Gene3D" id="3.30.2220.30">
    <property type="match status" value="1"/>
</dbReference>
<gene>
    <name evidence="2" type="ORF">FPS98_18435</name>
</gene>
<reference evidence="2 3" key="1">
    <citation type="submission" date="2019-07" db="EMBL/GenBank/DDBJ databases">
        <title>Characterization of Brevibacillus brevis HK544, as a potential biocontrol agent.</title>
        <authorList>
            <person name="Kim H."/>
        </authorList>
    </citation>
    <scope>NUCLEOTIDE SEQUENCE [LARGE SCALE GENOMIC DNA]</scope>
    <source>
        <strain evidence="2 3">HK544</strain>
    </source>
</reference>
<dbReference type="AlphaFoldDB" id="A0A517IAC8"/>
<proteinExistence type="predicted"/>
<protein>
    <submittedName>
        <fullName evidence="2">Uncharacterized protein</fullName>
    </submittedName>
</protein>
<accession>A0A517IAC8</accession>
<feature type="region of interest" description="Disordered" evidence="1">
    <location>
        <begin position="129"/>
        <end position="153"/>
    </location>
</feature>
<dbReference type="EMBL" id="CP042161">
    <property type="protein sequence ID" value="QDS35832.1"/>
    <property type="molecule type" value="Genomic_DNA"/>
</dbReference>
<dbReference type="Proteomes" id="UP000317713">
    <property type="component" value="Chromosome"/>
</dbReference>
<sequence length="153" mass="17671">MSKLDKYLAKAKEPVQRRTGTVVIDGDEWKVRELTMSETRVCIRLAEDSNGNFDTFRYNDIRIVKATEHEFPWNNKELLLAYNAKDKFELPVRLFENDRDGYSALLDKVNEVNSKVKSEQEVVEELKNSFEPMENQATSVGHTSEVEGNHQTS</sequence>
<name>A0A517IAC8_BREBE</name>
<organism evidence="2 3">
    <name type="scientific">Brevibacillus brevis</name>
    <name type="common">Bacillus brevis</name>
    <dbReference type="NCBI Taxonomy" id="1393"/>
    <lineage>
        <taxon>Bacteria</taxon>
        <taxon>Bacillati</taxon>
        <taxon>Bacillota</taxon>
        <taxon>Bacilli</taxon>
        <taxon>Bacillales</taxon>
        <taxon>Paenibacillaceae</taxon>
        <taxon>Brevibacillus</taxon>
    </lineage>
</organism>
<evidence type="ECO:0000313" key="3">
    <source>
        <dbReference type="Proteomes" id="UP000317713"/>
    </source>
</evidence>
<dbReference type="RefSeq" id="WP_144617447.1">
    <property type="nucleotide sequence ID" value="NZ_CP042161.1"/>
</dbReference>
<evidence type="ECO:0000313" key="2">
    <source>
        <dbReference type="EMBL" id="QDS35832.1"/>
    </source>
</evidence>